<dbReference type="SMART" id="SM00245">
    <property type="entry name" value="TSPc"/>
    <property type="match status" value="1"/>
</dbReference>
<gene>
    <name evidence="8" type="ORF">SYNTR_1786</name>
</gene>
<dbReference type="InterPro" id="IPR004447">
    <property type="entry name" value="Peptidase_S41A"/>
</dbReference>
<accession>A0A6I6DK43</accession>
<reference evidence="9" key="1">
    <citation type="journal article" date="2019" name="Microbiology">
        <title>Complete Genome Sequence of an Uncultured Bacterium of the Candidate Phylum Bipolaricaulota.</title>
        <authorList>
            <person name="Kadnikov V.V."/>
            <person name="Mardanov A.V."/>
            <person name="Beletsky A.V."/>
            <person name="Frank Y.A."/>
            <person name="Karnachuk O.V."/>
            <person name="Ravin N.V."/>
        </authorList>
    </citation>
    <scope>NUCLEOTIDE SEQUENCE [LARGE SCALE GENOMIC DNA]</scope>
</reference>
<keyword evidence="6" id="KW-0812">Transmembrane</keyword>
<dbReference type="PANTHER" id="PTHR32060:SF30">
    <property type="entry name" value="CARBOXY-TERMINAL PROCESSING PROTEASE CTPA"/>
    <property type="match status" value="1"/>
</dbReference>
<proteinExistence type="inferred from homology"/>
<dbReference type="AlphaFoldDB" id="A0A6I6DK43"/>
<evidence type="ECO:0000256" key="3">
    <source>
        <dbReference type="ARBA" id="ARBA00022801"/>
    </source>
</evidence>
<evidence type="ECO:0000259" key="7">
    <source>
        <dbReference type="PROSITE" id="PS50106"/>
    </source>
</evidence>
<dbReference type="SUPFAM" id="SSF52096">
    <property type="entry name" value="ClpP/crotonase"/>
    <property type="match status" value="1"/>
</dbReference>
<dbReference type="GO" id="GO:0007165">
    <property type="term" value="P:signal transduction"/>
    <property type="evidence" value="ECO:0007669"/>
    <property type="project" value="TreeGrafter"/>
</dbReference>
<keyword evidence="2 5" id="KW-0645">Protease</keyword>
<keyword evidence="3 5" id="KW-0378">Hydrolase</keyword>
<dbReference type="InterPro" id="IPR041489">
    <property type="entry name" value="PDZ_6"/>
</dbReference>
<dbReference type="NCBIfam" id="TIGR00225">
    <property type="entry name" value="prc"/>
    <property type="match status" value="1"/>
</dbReference>
<evidence type="ECO:0000256" key="5">
    <source>
        <dbReference type="RuleBase" id="RU004404"/>
    </source>
</evidence>
<dbReference type="InterPro" id="IPR005151">
    <property type="entry name" value="Tail-specific_protease"/>
</dbReference>
<evidence type="ECO:0000256" key="6">
    <source>
        <dbReference type="SAM" id="Phobius"/>
    </source>
</evidence>
<dbReference type="Gene3D" id="3.30.750.44">
    <property type="match status" value="1"/>
</dbReference>
<evidence type="ECO:0000313" key="8">
    <source>
        <dbReference type="EMBL" id="QGU00380.1"/>
    </source>
</evidence>
<dbReference type="CDD" id="cd06782">
    <property type="entry name" value="cpPDZ_CPP-like"/>
    <property type="match status" value="1"/>
</dbReference>
<keyword evidence="4 5" id="KW-0720">Serine protease</keyword>
<dbReference type="SUPFAM" id="SSF50156">
    <property type="entry name" value="PDZ domain-like"/>
    <property type="match status" value="1"/>
</dbReference>
<dbReference type="CDD" id="cd07560">
    <property type="entry name" value="Peptidase_S41_CPP"/>
    <property type="match status" value="1"/>
</dbReference>
<dbReference type="GO" id="GO:0008236">
    <property type="term" value="F:serine-type peptidase activity"/>
    <property type="evidence" value="ECO:0007669"/>
    <property type="project" value="UniProtKB-KW"/>
</dbReference>
<keyword evidence="9" id="KW-1185">Reference proteome</keyword>
<evidence type="ECO:0000256" key="1">
    <source>
        <dbReference type="ARBA" id="ARBA00009179"/>
    </source>
</evidence>
<dbReference type="GO" id="GO:0004175">
    <property type="term" value="F:endopeptidase activity"/>
    <property type="evidence" value="ECO:0007669"/>
    <property type="project" value="TreeGrafter"/>
</dbReference>
<dbReference type="InterPro" id="IPR036034">
    <property type="entry name" value="PDZ_sf"/>
</dbReference>
<dbReference type="Gene3D" id="2.30.42.10">
    <property type="match status" value="1"/>
</dbReference>
<dbReference type="PROSITE" id="PS50106">
    <property type="entry name" value="PDZ"/>
    <property type="match status" value="1"/>
</dbReference>
<keyword evidence="6" id="KW-0472">Membrane</keyword>
<name>A0A6I6DK43_9FIRM</name>
<dbReference type="GO" id="GO:0030288">
    <property type="term" value="C:outer membrane-bounded periplasmic space"/>
    <property type="evidence" value="ECO:0007669"/>
    <property type="project" value="TreeGrafter"/>
</dbReference>
<feature type="domain" description="PDZ" evidence="7">
    <location>
        <begin position="88"/>
        <end position="154"/>
    </location>
</feature>
<feature type="transmembrane region" description="Helical" evidence="6">
    <location>
        <begin position="12"/>
        <end position="40"/>
    </location>
</feature>
<dbReference type="InterPro" id="IPR001478">
    <property type="entry name" value="PDZ"/>
</dbReference>
<keyword evidence="6" id="KW-1133">Transmembrane helix</keyword>
<dbReference type="InterPro" id="IPR029045">
    <property type="entry name" value="ClpP/crotonase-like_dom_sf"/>
</dbReference>
<evidence type="ECO:0000313" key="9">
    <source>
        <dbReference type="Proteomes" id="UP000426444"/>
    </source>
</evidence>
<evidence type="ECO:0000256" key="4">
    <source>
        <dbReference type="ARBA" id="ARBA00022825"/>
    </source>
</evidence>
<organism evidence="8 9">
    <name type="scientific">Candidatus Syntrophocurvum alkaliphilum</name>
    <dbReference type="NCBI Taxonomy" id="2293317"/>
    <lineage>
        <taxon>Bacteria</taxon>
        <taxon>Bacillati</taxon>
        <taxon>Bacillota</taxon>
        <taxon>Clostridia</taxon>
        <taxon>Eubacteriales</taxon>
        <taxon>Syntrophomonadaceae</taxon>
        <taxon>Candidatus Syntrophocurvum</taxon>
    </lineage>
</organism>
<dbReference type="Pfam" id="PF03572">
    <property type="entry name" value="Peptidase_S41"/>
    <property type="match status" value="1"/>
</dbReference>
<dbReference type="FunFam" id="2.30.42.10:FF:000063">
    <property type="entry name" value="Peptidase, S41 family"/>
    <property type="match status" value="1"/>
</dbReference>
<dbReference type="Gene3D" id="3.90.226.10">
    <property type="entry name" value="2-enoyl-CoA Hydratase, Chain A, domain 1"/>
    <property type="match status" value="1"/>
</dbReference>
<dbReference type="GO" id="GO:0006508">
    <property type="term" value="P:proteolysis"/>
    <property type="evidence" value="ECO:0007669"/>
    <property type="project" value="UniProtKB-KW"/>
</dbReference>
<dbReference type="Proteomes" id="UP000426444">
    <property type="component" value="Chromosome"/>
</dbReference>
<evidence type="ECO:0000256" key="2">
    <source>
        <dbReference type="ARBA" id="ARBA00022670"/>
    </source>
</evidence>
<dbReference type="EMBL" id="CP046457">
    <property type="protein sequence ID" value="QGU00380.1"/>
    <property type="molecule type" value="Genomic_DNA"/>
</dbReference>
<sequence>MKDNKFLKGVNIFFSAFGVLSFFGLILLLITNLVGFGTLLSVVGLIKTQSLYDIEFSQMIQGSTIGIVESLEDPYSQYLSQEKWEELNIKLDAKFGGIGIYLLQDPDEGHLTVVSPIKGTPAAEAGIQNGDIIIGINGETTQNMTQDQAVALMRGDPGTQVEIEIFRPEDSEEYTFKIVREIINVPSVEDDIIHDVPKIGYIHLNQFHSRSPQEMAESINGLGEDQIDGLILDLRNNGGGDFDSAIYISDYFLDGDEVVSVAGATGQKEVFRAAPGNNTDIPMVVLVNQNSASASEILAGALQDNGRAVLVGENTFGKGLVQKVYPLNDGGALKLTTQKYYTPKGTDIHEIGINPDYQVENTAEEDLQLKRAKEVLKQQLL</sequence>
<comment type="similarity">
    <text evidence="1 5">Belongs to the peptidase S41A family.</text>
</comment>
<dbReference type="PANTHER" id="PTHR32060">
    <property type="entry name" value="TAIL-SPECIFIC PROTEASE"/>
    <property type="match status" value="1"/>
</dbReference>
<dbReference type="KEGG" id="salq:SYNTR_1786"/>
<protein>
    <recommendedName>
        <fullName evidence="7">PDZ domain-containing protein</fullName>
    </recommendedName>
</protein>
<dbReference type="Pfam" id="PF17820">
    <property type="entry name" value="PDZ_6"/>
    <property type="match status" value="1"/>
</dbReference>
<dbReference type="SMART" id="SM00228">
    <property type="entry name" value="PDZ"/>
    <property type="match status" value="1"/>
</dbReference>